<dbReference type="PANTHER" id="PTHR30346:SF0">
    <property type="entry name" value="HCA OPERON TRANSCRIPTIONAL ACTIVATOR HCAR"/>
    <property type="match status" value="1"/>
</dbReference>
<dbReference type="PRINTS" id="PR00039">
    <property type="entry name" value="HTHLYSR"/>
</dbReference>
<dbReference type="Pfam" id="PF03466">
    <property type="entry name" value="LysR_substrate"/>
    <property type="match status" value="1"/>
</dbReference>
<accession>A0ABT1HAY6</accession>
<proteinExistence type="inferred from homology"/>
<sequence>MELRLLSYFVAVADEGNVGRAAARLNMTQPPLSRAIRALETELGVVLLERTSIGVSLTAAGVALRDEARALLEQSERLRVRVAAAGGAAVITVGTLADTADQIGNRLVGTFRDRQPHVDVVVHETDLSDPTAGLRTGSVDVALTRTPFDRSGIRVHVLRSDPIGVVMRTDDHLARRDSVSLPELADRRWVRLPDGTDPLWSAYWSGIDTPDGPELRTISECVQSVLWNATSALAPIRQRLPPGLRVVPLTDREPSHLVVAWRATDPNPLVRAFVRVAADSDR</sequence>
<evidence type="ECO:0000256" key="4">
    <source>
        <dbReference type="ARBA" id="ARBA00023159"/>
    </source>
</evidence>
<gene>
    <name evidence="7" type="ORF">LX13_000712</name>
</gene>
<comment type="caution">
    <text evidence="7">The sequence shown here is derived from an EMBL/GenBank/DDBJ whole genome shotgun (WGS) entry which is preliminary data.</text>
</comment>
<name>A0ABT1HAY6_9NOCA</name>
<evidence type="ECO:0000259" key="6">
    <source>
        <dbReference type="PROSITE" id="PS50931"/>
    </source>
</evidence>
<organism evidence="7 8">
    <name type="scientific">Williamsia maris</name>
    <dbReference type="NCBI Taxonomy" id="72806"/>
    <lineage>
        <taxon>Bacteria</taxon>
        <taxon>Bacillati</taxon>
        <taxon>Actinomycetota</taxon>
        <taxon>Actinomycetes</taxon>
        <taxon>Mycobacteriales</taxon>
        <taxon>Nocardiaceae</taxon>
        <taxon>Williamsia</taxon>
    </lineage>
</organism>
<keyword evidence="2" id="KW-0805">Transcription regulation</keyword>
<dbReference type="PANTHER" id="PTHR30346">
    <property type="entry name" value="TRANSCRIPTIONAL DUAL REGULATOR HCAR-RELATED"/>
    <property type="match status" value="1"/>
</dbReference>
<keyword evidence="4" id="KW-0010">Activator</keyword>
<dbReference type="GO" id="GO:0003677">
    <property type="term" value="F:DNA binding"/>
    <property type="evidence" value="ECO:0007669"/>
    <property type="project" value="UniProtKB-KW"/>
</dbReference>
<dbReference type="Gene3D" id="1.10.10.10">
    <property type="entry name" value="Winged helix-like DNA-binding domain superfamily/Winged helix DNA-binding domain"/>
    <property type="match status" value="1"/>
</dbReference>
<evidence type="ECO:0000313" key="7">
    <source>
        <dbReference type="EMBL" id="MCP2174905.1"/>
    </source>
</evidence>
<dbReference type="Gene3D" id="3.40.190.10">
    <property type="entry name" value="Periplasmic binding protein-like II"/>
    <property type="match status" value="2"/>
</dbReference>
<dbReference type="PROSITE" id="PS50931">
    <property type="entry name" value="HTH_LYSR"/>
    <property type="match status" value="1"/>
</dbReference>
<dbReference type="Proteomes" id="UP001206895">
    <property type="component" value="Unassembled WGS sequence"/>
</dbReference>
<keyword evidence="5" id="KW-0804">Transcription</keyword>
<dbReference type="RefSeq" id="WP_253659917.1">
    <property type="nucleotide sequence ID" value="NZ_BAAAJQ010000001.1"/>
</dbReference>
<evidence type="ECO:0000256" key="5">
    <source>
        <dbReference type="ARBA" id="ARBA00023163"/>
    </source>
</evidence>
<keyword evidence="8" id="KW-1185">Reference proteome</keyword>
<dbReference type="InterPro" id="IPR000847">
    <property type="entry name" value="LysR_HTH_N"/>
</dbReference>
<dbReference type="InterPro" id="IPR036390">
    <property type="entry name" value="WH_DNA-bd_sf"/>
</dbReference>
<dbReference type="EMBL" id="JAMTCJ010000001">
    <property type="protein sequence ID" value="MCP2174905.1"/>
    <property type="molecule type" value="Genomic_DNA"/>
</dbReference>
<evidence type="ECO:0000256" key="2">
    <source>
        <dbReference type="ARBA" id="ARBA00023015"/>
    </source>
</evidence>
<keyword evidence="3 7" id="KW-0238">DNA-binding</keyword>
<evidence type="ECO:0000256" key="1">
    <source>
        <dbReference type="ARBA" id="ARBA00009437"/>
    </source>
</evidence>
<reference evidence="7 8" key="1">
    <citation type="submission" date="2022-06" db="EMBL/GenBank/DDBJ databases">
        <title>Genomic Encyclopedia of Archaeal and Bacterial Type Strains, Phase II (KMG-II): from individual species to whole genera.</title>
        <authorList>
            <person name="Goeker M."/>
        </authorList>
    </citation>
    <scope>NUCLEOTIDE SEQUENCE [LARGE SCALE GENOMIC DNA]</scope>
    <source>
        <strain evidence="7 8">DSM 44693</strain>
    </source>
</reference>
<dbReference type="InterPro" id="IPR036388">
    <property type="entry name" value="WH-like_DNA-bd_sf"/>
</dbReference>
<dbReference type="SUPFAM" id="SSF53850">
    <property type="entry name" value="Periplasmic binding protein-like II"/>
    <property type="match status" value="1"/>
</dbReference>
<evidence type="ECO:0000313" key="8">
    <source>
        <dbReference type="Proteomes" id="UP001206895"/>
    </source>
</evidence>
<dbReference type="InterPro" id="IPR005119">
    <property type="entry name" value="LysR_subst-bd"/>
</dbReference>
<protein>
    <submittedName>
        <fullName evidence="7">DNA-binding transcriptional regulator, LysR family</fullName>
    </submittedName>
</protein>
<dbReference type="SUPFAM" id="SSF46785">
    <property type="entry name" value="Winged helix' DNA-binding domain"/>
    <property type="match status" value="1"/>
</dbReference>
<dbReference type="Pfam" id="PF00126">
    <property type="entry name" value="HTH_1"/>
    <property type="match status" value="1"/>
</dbReference>
<evidence type="ECO:0000256" key="3">
    <source>
        <dbReference type="ARBA" id="ARBA00023125"/>
    </source>
</evidence>
<feature type="domain" description="HTH lysR-type" evidence="6">
    <location>
        <begin position="1"/>
        <end position="58"/>
    </location>
</feature>
<comment type="similarity">
    <text evidence="1">Belongs to the LysR transcriptional regulatory family.</text>
</comment>
<dbReference type="CDD" id="cd08414">
    <property type="entry name" value="PBP2_LTTR_aromatics_like"/>
    <property type="match status" value="1"/>
</dbReference>